<dbReference type="Pfam" id="PF12647">
    <property type="entry name" value="RNHCP"/>
    <property type="match status" value="1"/>
</dbReference>
<proteinExistence type="predicted"/>
<gene>
    <name evidence="2" type="ORF">IAC85_05200</name>
</gene>
<name>A0A9D1CL20_9FIRM</name>
<dbReference type="EMBL" id="DVFU01000100">
    <property type="protein sequence ID" value="HIQ65118.1"/>
    <property type="molecule type" value="Genomic_DNA"/>
</dbReference>
<feature type="domain" description="RNHCP" evidence="1">
    <location>
        <begin position="9"/>
        <end position="92"/>
    </location>
</feature>
<accession>A0A9D1CL20</accession>
<reference evidence="2" key="2">
    <citation type="journal article" date="2021" name="PeerJ">
        <title>Extensive microbial diversity within the chicken gut microbiome revealed by metagenomics and culture.</title>
        <authorList>
            <person name="Gilroy R."/>
            <person name="Ravi A."/>
            <person name="Getino M."/>
            <person name="Pursley I."/>
            <person name="Horton D.L."/>
            <person name="Alikhan N.F."/>
            <person name="Baker D."/>
            <person name="Gharbi K."/>
            <person name="Hall N."/>
            <person name="Watson M."/>
            <person name="Adriaenssens E.M."/>
            <person name="Foster-Nyarko E."/>
            <person name="Jarju S."/>
            <person name="Secka A."/>
            <person name="Antonio M."/>
            <person name="Oren A."/>
            <person name="Chaudhuri R.R."/>
            <person name="La Ragione R."/>
            <person name="Hildebrand F."/>
            <person name="Pallen M.J."/>
        </authorList>
    </citation>
    <scope>NUCLEOTIDE SEQUENCE</scope>
    <source>
        <strain evidence="2">CHK165-10780</strain>
    </source>
</reference>
<dbReference type="AlphaFoldDB" id="A0A9D1CL20"/>
<dbReference type="Proteomes" id="UP000886725">
    <property type="component" value="Unassembled WGS sequence"/>
</dbReference>
<organism evidence="2 3">
    <name type="scientific">Candidatus Faecenecus gallistercoris</name>
    <dbReference type="NCBI Taxonomy" id="2840793"/>
    <lineage>
        <taxon>Bacteria</taxon>
        <taxon>Bacillati</taxon>
        <taxon>Bacillota</taxon>
        <taxon>Bacillota incertae sedis</taxon>
        <taxon>Candidatus Faecenecus</taxon>
    </lineage>
</organism>
<comment type="caution">
    <text evidence="2">The sequence shown here is derived from an EMBL/GenBank/DDBJ whole genome shotgun (WGS) entry which is preliminary data.</text>
</comment>
<reference evidence="2" key="1">
    <citation type="submission" date="2020-10" db="EMBL/GenBank/DDBJ databases">
        <authorList>
            <person name="Gilroy R."/>
        </authorList>
    </citation>
    <scope>NUCLEOTIDE SEQUENCE</scope>
    <source>
        <strain evidence="2">CHK165-10780</strain>
    </source>
</reference>
<dbReference type="InterPro" id="IPR024439">
    <property type="entry name" value="RNHCP"/>
</dbReference>
<sequence>MKKFQMKDEEFTCIVCGKKVPKANYTARDHCPYCLSSLHVDIMPGDRMNPCKGVLKPVGIEKFRDTYKIIYRCEKCHELHKNIMASDDNMDLIIELSTHPDSINE</sequence>
<evidence type="ECO:0000259" key="1">
    <source>
        <dbReference type="Pfam" id="PF12647"/>
    </source>
</evidence>
<evidence type="ECO:0000313" key="2">
    <source>
        <dbReference type="EMBL" id="HIQ65118.1"/>
    </source>
</evidence>
<protein>
    <submittedName>
        <fullName evidence="2">RNHCP domain-containing protein</fullName>
    </submittedName>
</protein>
<evidence type="ECO:0000313" key="3">
    <source>
        <dbReference type="Proteomes" id="UP000886725"/>
    </source>
</evidence>